<evidence type="ECO:0000256" key="2">
    <source>
        <dbReference type="SAM" id="Phobius"/>
    </source>
</evidence>
<feature type="transmembrane region" description="Helical" evidence="2">
    <location>
        <begin position="20"/>
        <end position="46"/>
    </location>
</feature>
<evidence type="ECO:0000256" key="1">
    <source>
        <dbReference type="SAM" id="MobiDB-lite"/>
    </source>
</evidence>
<proteinExistence type="predicted"/>
<reference evidence="3 4" key="1">
    <citation type="journal article" date="2018" name="Mol. Biol. Evol.">
        <title>Broad Genomic Sampling Reveals a Smut Pathogenic Ancestry of the Fungal Clade Ustilaginomycotina.</title>
        <authorList>
            <person name="Kijpornyongpan T."/>
            <person name="Mondo S.J."/>
            <person name="Barry K."/>
            <person name="Sandor L."/>
            <person name="Lee J."/>
            <person name="Lipzen A."/>
            <person name="Pangilinan J."/>
            <person name="LaButti K."/>
            <person name="Hainaut M."/>
            <person name="Henrissat B."/>
            <person name="Grigoriev I.V."/>
            <person name="Spatafora J.W."/>
            <person name="Aime M.C."/>
        </authorList>
    </citation>
    <scope>NUCLEOTIDE SEQUENCE [LARGE SCALE GENOMIC DNA]</scope>
    <source>
        <strain evidence="3 4">MCA 3645</strain>
    </source>
</reference>
<dbReference type="Proteomes" id="UP000246740">
    <property type="component" value="Unassembled WGS sequence"/>
</dbReference>
<feature type="compositionally biased region" description="Low complexity" evidence="1">
    <location>
        <begin position="169"/>
        <end position="179"/>
    </location>
</feature>
<accession>A0A317Y043</accession>
<keyword evidence="4" id="KW-1185">Reference proteome</keyword>
<dbReference type="InParanoid" id="A0A317Y043"/>
<organism evidence="3 4">
    <name type="scientific">Testicularia cyperi</name>
    <dbReference type="NCBI Taxonomy" id="1882483"/>
    <lineage>
        <taxon>Eukaryota</taxon>
        <taxon>Fungi</taxon>
        <taxon>Dikarya</taxon>
        <taxon>Basidiomycota</taxon>
        <taxon>Ustilaginomycotina</taxon>
        <taxon>Ustilaginomycetes</taxon>
        <taxon>Ustilaginales</taxon>
        <taxon>Anthracoideaceae</taxon>
        <taxon>Testicularia</taxon>
    </lineage>
</organism>
<dbReference type="STRING" id="1882483.A0A317Y043"/>
<feature type="region of interest" description="Disordered" evidence="1">
    <location>
        <begin position="354"/>
        <end position="373"/>
    </location>
</feature>
<feature type="compositionally biased region" description="Basic residues" evidence="1">
    <location>
        <begin position="602"/>
        <end position="611"/>
    </location>
</feature>
<protein>
    <submittedName>
        <fullName evidence="3">Uncharacterized protein</fullName>
    </submittedName>
</protein>
<feature type="compositionally biased region" description="Polar residues" evidence="1">
    <location>
        <begin position="141"/>
        <end position="150"/>
    </location>
</feature>
<evidence type="ECO:0000313" key="3">
    <source>
        <dbReference type="EMBL" id="PWZ03742.1"/>
    </source>
</evidence>
<evidence type="ECO:0000313" key="4">
    <source>
        <dbReference type="Proteomes" id="UP000246740"/>
    </source>
</evidence>
<dbReference type="OrthoDB" id="2552563at2759"/>
<feature type="compositionally biased region" description="Basic and acidic residues" evidence="1">
    <location>
        <begin position="92"/>
        <end position="110"/>
    </location>
</feature>
<feature type="region of interest" description="Disordered" evidence="1">
    <location>
        <begin position="77"/>
        <end position="110"/>
    </location>
</feature>
<keyword evidence="2" id="KW-0812">Transmembrane</keyword>
<dbReference type="AlphaFoldDB" id="A0A317Y043"/>
<sequence length="681" mass="72172">MSSSSSDSDTPNPVADWRHNTPLILCIVIGGVVAFATLSVGLAWLLRLACCGASRRARNREKLDRSTWTPSALAMAVGTLPHRGNANDATDDEGRSSCDTLVGKESDKKDKIKSFSELSSHLASNHPHNLAPPGQPPNPLATATNWNGNGWTLYDTPVASVQPPPRAMTSTGAMTNSNSGGTGGGGGGNYAVAKGEFADHDVQGFTWPSNLDRQSSFIERLVLTHHPDAVRPNSTSVGLGSGSGPGPMYGGQGGIYGAPSGTPMPVSTPQQLQPASRMASLGGAANRAVMNMLPTTLRNAATTASRHRETRKRYNQLQPYLDSDYEGTIGAKDWELPMARRVKRHGDRFAVDCTTEEEASPSLDARNNRDQDPGPLAHISIAMEKRDHNGGGQGAMAGIPPAELGELALLSPGHGTGGVVDHTPGLAGVGAAWSSRSASQRTLVVPPVQTQSSDIHPHIQPLSARPIPPTAVERSRASALPLPLLEGDRRTRLIGSVGRWLTTMDEVGHTADPYTAMTPRLERNLSTQRKPLRSVYSCSTLAAESVVEEDTSSSLLTARQDSGGKRRVTKSATAAAASAAGVEAAPSSRSAQSDVAAMRERRERRRRRRQRQKEMLRRAQAMTTEVDVDVEGDGEGGTVISSASGLTRQAQQPLTLRTTKPADALDEASTVDGGGERIYFS</sequence>
<name>A0A317Y043_9BASI</name>
<feature type="region of interest" description="Disordered" evidence="1">
    <location>
        <begin position="548"/>
        <end position="623"/>
    </location>
</feature>
<keyword evidence="2" id="KW-1133">Transmembrane helix</keyword>
<gene>
    <name evidence="3" type="ORF">BCV70DRAFT_22556</name>
</gene>
<dbReference type="EMBL" id="KZ819188">
    <property type="protein sequence ID" value="PWZ03742.1"/>
    <property type="molecule type" value="Genomic_DNA"/>
</dbReference>
<feature type="region of interest" description="Disordered" evidence="1">
    <location>
        <begin position="122"/>
        <end position="187"/>
    </location>
</feature>
<feature type="region of interest" description="Disordered" evidence="1">
    <location>
        <begin position="639"/>
        <end position="681"/>
    </location>
</feature>
<feature type="compositionally biased region" description="Polar residues" evidence="1">
    <location>
        <begin position="640"/>
        <end position="658"/>
    </location>
</feature>
<keyword evidence="2" id="KW-0472">Membrane</keyword>
<feature type="compositionally biased region" description="Low complexity" evidence="1">
    <location>
        <begin position="571"/>
        <end position="588"/>
    </location>
</feature>